<sequence>MSDDRIFPGTSPSVGTGTTSNQCVSSPSICTGISPFAGGFELLLIILLIILLLCFIGSCCFGGFALAN</sequence>
<dbReference type="EMBL" id="NEMB01000003">
    <property type="protein sequence ID" value="PQQ66979.1"/>
    <property type="molecule type" value="Genomic_DNA"/>
</dbReference>
<accession>A0A2K9E666</accession>
<evidence type="ECO:0000313" key="4">
    <source>
        <dbReference type="EMBL" id="PQQ66979.1"/>
    </source>
</evidence>
<protein>
    <recommendedName>
        <fullName evidence="7">YjcZ family sporulation protein</fullName>
    </recommendedName>
</protein>
<evidence type="ECO:0000256" key="1">
    <source>
        <dbReference type="SAM" id="MobiDB-lite"/>
    </source>
</evidence>
<gene>
    <name evidence="4" type="ORF">B9R14_09670</name>
    <name evidence="3" type="ORF">HVS_05115</name>
</gene>
<dbReference type="Proteomes" id="UP000239720">
    <property type="component" value="Unassembled WGS sequence"/>
</dbReference>
<dbReference type="AlphaFoldDB" id="A0A2K9E666"/>
<dbReference type="KEGG" id="hsc:HVS_05115"/>
<keyword evidence="5" id="KW-1185">Reference proteome</keyword>
<dbReference type="EMBL" id="CP025197">
    <property type="protein sequence ID" value="AUG56956.1"/>
    <property type="molecule type" value="Genomic_DNA"/>
</dbReference>
<keyword evidence="2" id="KW-1133">Transmembrane helix</keyword>
<feature type="transmembrane region" description="Helical" evidence="2">
    <location>
        <begin position="42"/>
        <end position="67"/>
    </location>
</feature>
<keyword evidence="2" id="KW-0472">Membrane</keyword>
<keyword evidence="2" id="KW-0812">Transmembrane</keyword>
<evidence type="ECO:0000313" key="6">
    <source>
        <dbReference type="Proteomes" id="UP000239720"/>
    </source>
</evidence>
<dbReference type="Proteomes" id="UP000233534">
    <property type="component" value="Chromosome"/>
</dbReference>
<dbReference type="RefSeq" id="WP_101299823.1">
    <property type="nucleotide sequence ID" value="NZ_CP025197.1"/>
</dbReference>
<evidence type="ECO:0000256" key="2">
    <source>
        <dbReference type="SAM" id="Phobius"/>
    </source>
</evidence>
<reference evidence="3 5" key="1">
    <citation type="submission" date="2017-12" db="EMBL/GenBank/DDBJ databases">
        <title>Complete genome sequence of Herbivorax saccincola GGR1, a novel Cellulosome-producing hydrolytic bacterium in a thermophilic biogas plant, established by Illumina and Nanopore MinION sequencing.</title>
        <authorList>
            <person name="Pechtl A."/>
            <person name="Ruckert C."/>
            <person name="Koeck D.E."/>
            <person name="Maus I."/>
            <person name="Winkler A."/>
            <person name="Kalinowski J."/>
            <person name="Puhler A."/>
            <person name="Schwarz W.W."/>
            <person name="Zverlov V.V."/>
            <person name="Schluter A."/>
            <person name="Liebl W."/>
        </authorList>
    </citation>
    <scope>NUCLEOTIDE SEQUENCE [LARGE SCALE GENOMIC DNA]</scope>
    <source>
        <strain evidence="3">GGR1</strain>
        <strain evidence="5">SR1</strain>
    </source>
</reference>
<name>A0A2K9E666_9FIRM</name>
<proteinExistence type="predicted"/>
<feature type="compositionally biased region" description="Low complexity" evidence="1">
    <location>
        <begin position="8"/>
        <end position="20"/>
    </location>
</feature>
<evidence type="ECO:0000313" key="3">
    <source>
        <dbReference type="EMBL" id="AUG56956.1"/>
    </source>
</evidence>
<evidence type="ECO:0008006" key="7">
    <source>
        <dbReference type="Google" id="ProtNLM"/>
    </source>
</evidence>
<feature type="region of interest" description="Disordered" evidence="1">
    <location>
        <begin position="1"/>
        <end position="22"/>
    </location>
</feature>
<evidence type="ECO:0000313" key="5">
    <source>
        <dbReference type="Proteomes" id="UP000233534"/>
    </source>
</evidence>
<organism evidence="3 5">
    <name type="scientific">Acetivibrio saccincola</name>
    <dbReference type="NCBI Taxonomy" id="1677857"/>
    <lineage>
        <taxon>Bacteria</taxon>
        <taxon>Bacillati</taxon>
        <taxon>Bacillota</taxon>
        <taxon>Clostridia</taxon>
        <taxon>Eubacteriales</taxon>
        <taxon>Oscillospiraceae</taxon>
        <taxon>Acetivibrio</taxon>
    </lineage>
</organism>
<reference evidence="4 6" key="2">
    <citation type="journal article" date="2018" name="Syst. Appl. Microbiol.">
        <title>Characterization and high-quality draft genome sequence of Herbivorax saccincola A7, an anaerobic, alkaliphilic, thermophilic, cellulolytic, and xylanolytic bacterium.</title>
        <authorList>
            <person name="Aikawa S."/>
            <person name="Baramee S."/>
            <person name="Sermsathanaswadi J."/>
            <person name="Thianheng P."/>
            <person name="Tachaapaikoon C."/>
            <person name="Shikata A."/>
            <person name="Waeonukul R."/>
            <person name="Pason P."/>
            <person name="Ratanakhanokchai K."/>
            <person name="Kosugi A."/>
        </authorList>
    </citation>
    <scope>NUCLEOTIDE SEQUENCE [LARGE SCALE GENOMIC DNA]</scope>
    <source>
        <strain evidence="4 6">A7</strain>
    </source>
</reference>